<feature type="transmembrane region" description="Helical" evidence="1">
    <location>
        <begin position="41"/>
        <end position="58"/>
    </location>
</feature>
<dbReference type="InterPro" id="IPR009781">
    <property type="entry name" value="DUF1345"/>
</dbReference>
<dbReference type="Pfam" id="PF07077">
    <property type="entry name" value="DUF1345"/>
    <property type="match status" value="1"/>
</dbReference>
<dbReference type="RefSeq" id="WP_183481589.1">
    <property type="nucleotide sequence ID" value="NZ_JACIDZ010000001.1"/>
</dbReference>
<name>A0A7W6P8J5_9HYPH</name>
<keyword evidence="1" id="KW-0472">Membrane</keyword>
<accession>A0A7W6P8J5</accession>
<organism evidence="2 3">
    <name type="scientific">Martelella radicis</name>
    <dbReference type="NCBI Taxonomy" id="1397476"/>
    <lineage>
        <taxon>Bacteria</taxon>
        <taxon>Pseudomonadati</taxon>
        <taxon>Pseudomonadota</taxon>
        <taxon>Alphaproteobacteria</taxon>
        <taxon>Hyphomicrobiales</taxon>
        <taxon>Aurantimonadaceae</taxon>
        <taxon>Martelella</taxon>
    </lineage>
</organism>
<sequence length="219" mass="23460">MKLSFERALHHRHGPFALAAIAALLSIAPASIWIPHLGIDIPNIVFYITYLVVVFIHLPDMTGEYLKKRAANDDAPAPVIIVVTLLTVVVAIVALFVVLHHKTDAGLAKLILAFGSVVAGWATIHTMAAIHYAHMYWRPDRQAGGDGVAGGLDFPGVPQPGGYDFLCFAFGIGMTAQTGDIAITSSVMRRRNLLHAVFSYFFNTVLLAAAVSGAVALFA</sequence>
<feature type="transmembrane region" description="Helical" evidence="1">
    <location>
        <begin position="111"/>
        <end position="133"/>
    </location>
</feature>
<gene>
    <name evidence="2" type="ORF">GGR30_000296</name>
</gene>
<proteinExistence type="predicted"/>
<keyword evidence="1" id="KW-1133">Transmembrane helix</keyword>
<evidence type="ECO:0000313" key="2">
    <source>
        <dbReference type="EMBL" id="MBB4120401.1"/>
    </source>
</evidence>
<keyword evidence="1" id="KW-0812">Transmembrane</keyword>
<protein>
    <submittedName>
        <fullName evidence="2">Putative membrane protein</fullName>
    </submittedName>
</protein>
<feature type="transmembrane region" description="Helical" evidence="1">
    <location>
        <begin position="79"/>
        <end position="99"/>
    </location>
</feature>
<dbReference type="AlphaFoldDB" id="A0A7W6P8J5"/>
<feature type="transmembrane region" description="Helical" evidence="1">
    <location>
        <begin position="16"/>
        <end position="35"/>
    </location>
</feature>
<evidence type="ECO:0000313" key="3">
    <source>
        <dbReference type="Proteomes" id="UP000530571"/>
    </source>
</evidence>
<evidence type="ECO:0000256" key="1">
    <source>
        <dbReference type="SAM" id="Phobius"/>
    </source>
</evidence>
<keyword evidence="3" id="KW-1185">Reference proteome</keyword>
<dbReference type="Proteomes" id="UP000530571">
    <property type="component" value="Unassembled WGS sequence"/>
</dbReference>
<reference evidence="2 3" key="1">
    <citation type="submission" date="2020-08" db="EMBL/GenBank/DDBJ databases">
        <title>Genomic Encyclopedia of Type Strains, Phase IV (KMG-IV): sequencing the most valuable type-strain genomes for metagenomic binning, comparative biology and taxonomic classification.</title>
        <authorList>
            <person name="Goeker M."/>
        </authorList>
    </citation>
    <scope>NUCLEOTIDE SEQUENCE [LARGE SCALE GENOMIC DNA]</scope>
    <source>
        <strain evidence="2 3">DSM 28101</strain>
    </source>
</reference>
<feature type="transmembrane region" description="Helical" evidence="1">
    <location>
        <begin position="197"/>
        <end position="218"/>
    </location>
</feature>
<comment type="caution">
    <text evidence="2">The sequence shown here is derived from an EMBL/GenBank/DDBJ whole genome shotgun (WGS) entry which is preliminary data.</text>
</comment>
<dbReference type="EMBL" id="JACIDZ010000001">
    <property type="protein sequence ID" value="MBB4120401.1"/>
    <property type="molecule type" value="Genomic_DNA"/>
</dbReference>